<evidence type="ECO:0000256" key="1">
    <source>
        <dbReference type="SAM" id="Phobius"/>
    </source>
</evidence>
<dbReference type="InterPro" id="IPR002035">
    <property type="entry name" value="VWF_A"/>
</dbReference>
<keyword evidence="1" id="KW-0472">Membrane</keyword>
<evidence type="ECO:0000259" key="2">
    <source>
        <dbReference type="PROSITE" id="PS50234"/>
    </source>
</evidence>
<gene>
    <name evidence="3" type="ORF">SOIL9_67060</name>
</gene>
<dbReference type="Proteomes" id="UP000464178">
    <property type="component" value="Chromosome"/>
</dbReference>
<dbReference type="EMBL" id="LR593886">
    <property type="protein sequence ID" value="VTR91008.1"/>
    <property type="molecule type" value="Genomic_DNA"/>
</dbReference>
<name>A0A6P2CPR5_9BACT</name>
<protein>
    <recommendedName>
        <fullName evidence="2">VWFA domain-containing protein</fullName>
    </recommendedName>
</protein>
<dbReference type="PROSITE" id="PS50234">
    <property type="entry name" value="VWFA"/>
    <property type="match status" value="1"/>
</dbReference>
<reference evidence="3 4" key="1">
    <citation type="submission" date="2019-05" db="EMBL/GenBank/DDBJ databases">
        <authorList>
            <consortium name="Science for Life Laboratories"/>
        </authorList>
    </citation>
    <scope>NUCLEOTIDE SEQUENCE [LARGE SCALE GENOMIC DNA]</scope>
    <source>
        <strain evidence="3">Soil9</strain>
    </source>
</reference>
<feature type="domain" description="VWFA" evidence="2">
    <location>
        <begin position="121"/>
        <end position="332"/>
    </location>
</feature>
<evidence type="ECO:0000313" key="4">
    <source>
        <dbReference type="Proteomes" id="UP000464178"/>
    </source>
</evidence>
<sequence>MLAISNDTLANFFNSSSGLGGLLTDAREFLAVVRLARPDALWLLLLLPLLGLLNRWASRRRKHAVATIGRPAAVAGQLTHPRPPRRWLGFTYPLAWALLILGVAGPRWGKSDEPGVAVGRDVVIVIDLSRSMLAEDMSDPKAKTRWEGARAGALDLLNTMIRRGGHRVGVIVFASKPKVLCPLTTDYKHVKDVLEDINGKFPPPECKAGADPNITSGTRFGSALIAAVEIHDAQFKGSQDVFFISDGDDPDESDREWVRGANAARAANVPVYTVGVGHPTKVTVPEIDSVADPFGTKLQEELLEQIARETSGEYIAARTSNPQLGEFFHNRIDIQKVRTIVGEDQVPQPKERYPWVLVPALLLFFGGWLRGR</sequence>
<dbReference type="InterPro" id="IPR036465">
    <property type="entry name" value="vWFA_dom_sf"/>
</dbReference>
<keyword evidence="1" id="KW-0812">Transmembrane</keyword>
<keyword evidence="4" id="KW-1185">Reference proteome</keyword>
<dbReference type="SMART" id="SM00327">
    <property type="entry name" value="VWA"/>
    <property type="match status" value="1"/>
</dbReference>
<dbReference type="PANTHER" id="PTHR37947:SF1">
    <property type="entry name" value="BLL2462 PROTEIN"/>
    <property type="match status" value="1"/>
</dbReference>
<keyword evidence="1" id="KW-1133">Transmembrane helix</keyword>
<proteinExistence type="predicted"/>
<dbReference type="RefSeq" id="WP_162666065.1">
    <property type="nucleotide sequence ID" value="NZ_LR593886.1"/>
</dbReference>
<accession>A0A6P2CPR5</accession>
<dbReference type="PANTHER" id="PTHR37947">
    <property type="entry name" value="BLL2462 PROTEIN"/>
    <property type="match status" value="1"/>
</dbReference>
<evidence type="ECO:0000313" key="3">
    <source>
        <dbReference type="EMBL" id="VTR91008.1"/>
    </source>
</evidence>
<dbReference type="Gene3D" id="3.40.50.410">
    <property type="entry name" value="von Willebrand factor, type A domain"/>
    <property type="match status" value="1"/>
</dbReference>
<dbReference type="AlphaFoldDB" id="A0A6P2CPR5"/>
<feature type="transmembrane region" description="Helical" evidence="1">
    <location>
        <begin position="40"/>
        <end position="57"/>
    </location>
</feature>
<dbReference type="KEGG" id="gms:SOIL9_67060"/>
<dbReference type="SUPFAM" id="SSF53300">
    <property type="entry name" value="vWA-like"/>
    <property type="match status" value="1"/>
</dbReference>
<organism evidence="3 4">
    <name type="scientific">Gemmata massiliana</name>
    <dbReference type="NCBI Taxonomy" id="1210884"/>
    <lineage>
        <taxon>Bacteria</taxon>
        <taxon>Pseudomonadati</taxon>
        <taxon>Planctomycetota</taxon>
        <taxon>Planctomycetia</taxon>
        <taxon>Gemmatales</taxon>
        <taxon>Gemmataceae</taxon>
        <taxon>Gemmata</taxon>
    </lineage>
</organism>
<dbReference type="Pfam" id="PF13519">
    <property type="entry name" value="VWA_2"/>
    <property type="match status" value="1"/>
</dbReference>
<feature type="transmembrane region" description="Helical" evidence="1">
    <location>
        <begin position="87"/>
        <end position="105"/>
    </location>
</feature>